<protein>
    <submittedName>
        <fullName evidence="2">Uncharacterized protein</fullName>
    </submittedName>
</protein>
<dbReference type="Proteomes" id="UP000319486">
    <property type="component" value="Unassembled WGS sequence"/>
</dbReference>
<keyword evidence="3" id="KW-1185">Reference proteome</keyword>
<evidence type="ECO:0000313" key="3">
    <source>
        <dbReference type="Proteomes" id="UP000319486"/>
    </source>
</evidence>
<proteinExistence type="predicted"/>
<organism evidence="2 3">
    <name type="scientific">Rhodanobacter glycinis</name>
    <dbReference type="NCBI Taxonomy" id="582702"/>
    <lineage>
        <taxon>Bacteria</taxon>
        <taxon>Pseudomonadati</taxon>
        <taxon>Pseudomonadota</taxon>
        <taxon>Gammaproteobacteria</taxon>
        <taxon>Lysobacterales</taxon>
        <taxon>Rhodanobacteraceae</taxon>
        <taxon>Rhodanobacter</taxon>
    </lineage>
</organism>
<gene>
    <name evidence="2" type="ORF">EAH88_11930</name>
</gene>
<feature type="region of interest" description="Disordered" evidence="1">
    <location>
        <begin position="71"/>
        <end position="98"/>
    </location>
</feature>
<name>A0A502C695_9GAMM</name>
<sequence length="98" mass="10210">MIALLWARVWKYVAALGVLLAAIAAIFLKGRAAGVKTMQPKVDAAKNEAAVAAATNQQLESRHETDVAVERLPDAPTGVSLGDAPPDSSAGKLSDWAD</sequence>
<comment type="caution">
    <text evidence="2">The sequence shown here is derived from an EMBL/GenBank/DDBJ whole genome shotgun (WGS) entry which is preliminary data.</text>
</comment>
<dbReference type="RefSeq" id="WP_140652905.1">
    <property type="nucleotide sequence ID" value="NZ_RCZO01000006.1"/>
</dbReference>
<dbReference type="AlphaFoldDB" id="A0A502C695"/>
<evidence type="ECO:0000313" key="2">
    <source>
        <dbReference type="EMBL" id="TPG08333.1"/>
    </source>
</evidence>
<reference evidence="2 3" key="1">
    <citation type="journal article" date="2019" name="Environ. Microbiol.">
        <title>Species interactions and distinct microbial communities in high Arctic permafrost affected cryosols are associated with the CH4 and CO2 gas fluxes.</title>
        <authorList>
            <person name="Altshuler I."/>
            <person name="Hamel J."/>
            <person name="Turney S."/>
            <person name="Magnuson E."/>
            <person name="Levesque R."/>
            <person name="Greer C."/>
            <person name="Whyte L.G."/>
        </authorList>
    </citation>
    <scope>NUCLEOTIDE SEQUENCE [LARGE SCALE GENOMIC DNA]</scope>
    <source>
        <strain evidence="2 3">S13Y</strain>
    </source>
</reference>
<accession>A0A502C695</accession>
<evidence type="ECO:0000256" key="1">
    <source>
        <dbReference type="SAM" id="MobiDB-lite"/>
    </source>
</evidence>
<dbReference type="EMBL" id="RCZO01000006">
    <property type="protein sequence ID" value="TPG08333.1"/>
    <property type="molecule type" value="Genomic_DNA"/>
</dbReference>